<reference evidence="2 3" key="1">
    <citation type="submission" date="2016-03" db="EMBL/GenBank/DDBJ databases">
        <title>Whole genome sequencing of Grifola frondosa 9006-11.</title>
        <authorList>
            <person name="Min B."/>
            <person name="Park H."/>
            <person name="Kim J.-G."/>
            <person name="Cho H."/>
            <person name="Oh Y.-L."/>
            <person name="Kong W.-S."/>
            <person name="Choi I.-G."/>
        </authorList>
    </citation>
    <scope>NUCLEOTIDE SEQUENCE [LARGE SCALE GENOMIC DNA]</scope>
    <source>
        <strain evidence="2 3">9006-11</strain>
    </source>
</reference>
<keyword evidence="1" id="KW-0472">Membrane</keyword>
<keyword evidence="1" id="KW-1133">Transmembrane helix</keyword>
<protein>
    <submittedName>
        <fullName evidence="2">Uncharacterized protein</fullName>
    </submittedName>
</protein>
<feature type="transmembrane region" description="Helical" evidence="1">
    <location>
        <begin position="104"/>
        <end position="123"/>
    </location>
</feature>
<name>A0A1C7MHM7_GRIFR</name>
<proteinExistence type="predicted"/>
<dbReference type="OMA" id="HEPAFPV"/>
<accession>A0A1C7MHM7</accession>
<sequence>MRRAPLGLTLIPAPLDLSLPLVDEKAALPAIIVTPSSPSSETDFSIAFPPPPPKPTLAERFLPLVPALPPLSSYLPSQIQLPPSPFKTQFDENSMPFYSLKTRARTMILLMLLLFIMASHLVIHRLASSHPRLEFGVVPNGDIDLVSLANVGDVDIFDTKRNTDFVVWEAEPATP</sequence>
<dbReference type="AlphaFoldDB" id="A0A1C7MHM7"/>
<organism evidence="2 3">
    <name type="scientific">Grifola frondosa</name>
    <name type="common">Maitake</name>
    <name type="synonym">Polyporus frondosus</name>
    <dbReference type="NCBI Taxonomy" id="5627"/>
    <lineage>
        <taxon>Eukaryota</taxon>
        <taxon>Fungi</taxon>
        <taxon>Dikarya</taxon>
        <taxon>Basidiomycota</taxon>
        <taxon>Agaricomycotina</taxon>
        <taxon>Agaricomycetes</taxon>
        <taxon>Polyporales</taxon>
        <taxon>Grifolaceae</taxon>
        <taxon>Grifola</taxon>
    </lineage>
</organism>
<keyword evidence="1" id="KW-0812">Transmembrane</keyword>
<evidence type="ECO:0000256" key="1">
    <source>
        <dbReference type="SAM" id="Phobius"/>
    </source>
</evidence>
<evidence type="ECO:0000313" key="2">
    <source>
        <dbReference type="EMBL" id="OBZ76127.1"/>
    </source>
</evidence>
<dbReference type="Proteomes" id="UP000092993">
    <property type="component" value="Unassembled WGS sequence"/>
</dbReference>
<evidence type="ECO:0000313" key="3">
    <source>
        <dbReference type="Proteomes" id="UP000092993"/>
    </source>
</evidence>
<dbReference type="OrthoDB" id="3259878at2759"/>
<dbReference type="EMBL" id="LUGG01000003">
    <property type="protein sequence ID" value="OBZ76127.1"/>
    <property type="molecule type" value="Genomic_DNA"/>
</dbReference>
<gene>
    <name evidence="2" type="ORF">A0H81_03683</name>
</gene>
<keyword evidence="3" id="KW-1185">Reference proteome</keyword>
<comment type="caution">
    <text evidence="2">The sequence shown here is derived from an EMBL/GenBank/DDBJ whole genome shotgun (WGS) entry which is preliminary data.</text>
</comment>